<name>A0A3A4K709_9NOCA</name>
<feature type="domain" description="Signal transduction histidine kinase subgroup 3 dimerisation and phosphoacceptor" evidence="10">
    <location>
        <begin position="183"/>
        <end position="248"/>
    </location>
</feature>
<evidence type="ECO:0000256" key="7">
    <source>
        <dbReference type="ARBA" id="ARBA00022840"/>
    </source>
</evidence>
<keyword evidence="12" id="KW-1185">Reference proteome</keyword>
<keyword evidence="7" id="KW-0067">ATP-binding</keyword>
<dbReference type="PANTHER" id="PTHR24421">
    <property type="entry name" value="NITRATE/NITRITE SENSOR PROTEIN NARX-RELATED"/>
    <property type="match status" value="1"/>
</dbReference>
<evidence type="ECO:0000256" key="9">
    <source>
        <dbReference type="SAM" id="Phobius"/>
    </source>
</evidence>
<dbReference type="AlphaFoldDB" id="A0A3A4K709"/>
<keyword evidence="9" id="KW-0472">Membrane</keyword>
<dbReference type="GO" id="GO:0046983">
    <property type="term" value="F:protein dimerization activity"/>
    <property type="evidence" value="ECO:0007669"/>
    <property type="project" value="InterPro"/>
</dbReference>
<dbReference type="SUPFAM" id="SSF55874">
    <property type="entry name" value="ATPase domain of HSP90 chaperone/DNA topoisomerase II/histidine kinase"/>
    <property type="match status" value="1"/>
</dbReference>
<keyword evidence="3" id="KW-0597">Phosphoprotein</keyword>
<comment type="caution">
    <text evidence="11">The sequence shown here is derived from an EMBL/GenBank/DDBJ whole genome shotgun (WGS) entry which is preliminary data.</text>
</comment>
<dbReference type="GO" id="GO:0005524">
    <property type="term" value="F:ATP binding"/>
    <property type="evidence" value="ECO:0007669"/>
    <property type="project" value="UniProtKB-KW"/>
</dbReference>
<keyword evidence="9" id="KW-0812">Transmembrane</keyword>
<evidence type="ECO:0000256" key="5">
    <source>
        <dbReference type="ARBA" id="ARBA00022741"/>
    </source>
</evidence>
<dbReference type="CDD" id="cd16917">
    <property type="entry name" value="HATPase_UhpB-NarQ-NarX-like"/>
    <property type="match status" value="1"/>
</dbReference>
<accession>A0A3A4K709</accession>
<evidence type="ECO:0000256" key="6">
    <source>
        <dbReference type="ARBA" id="ARBA00022777"/>
    </source>
</evidence>
<proteinExistence type="predicted"/>
<sequence length="377" mass="39318">MDTVRMVERAPGPTGLTRLVRLVGLVGTLSFLRHTDLSVVVLVLVGAGAAAWLVWAVIPARWPGIDHGALVVLVLCGGATVAQFDGSAAMALVAVFVALAVQRYSIQFGAVIAVLAAVAVSGSALVAGMSLPKLLGILGGVAVVSLLALSRRQFRVTAEQNRLLVAQSRQIRDERDRAAALAERGRIAREVHDVLAHTLGGLVLQLDAADALLEACQTGRAAEKVRSSRELAAAGLADARRVVGALRAESIDLSTELEALAAQHRDSGGRARLRIEGSTDHLGEQLALALQRAAQESLTNARKHAPDTEVTLHLLITPETVALTATNSLPNRTGLLSATGLGAGLLGMRERIGALGGTVDAGKVGDTWSVRVSVPRR</sequence>
<dbReference type="GO" id="GO:0016020">
    <property type="term" value="C:membrane"/>
    <property type="evidence" value="ECO:0007669"/>
    <property type="project" value="InterPro"/>
</dbReference>
<dbReference type="GO" id="GO:0000155">
    <property type="term" value="F:phosphorelay sensor kinase activity"/>
    <property type="evidence" value="ECO:0007669"/>
    <property type="project" value="InterPro"/>
</dbReference>
<organism evidence="11 12">
    <name type="scientific">Nocardia panacis</name>
    <dbReference type="NCBI Taxonomy" id="2340916"/>
    <lineage>
        <taxon>Bacteria</taxon>
        <taxon>Bacillati</taxon>
        <taxon>Actinomycetota</taxon>
        <taxon>Actinomycetes</taxon>
        <taxon>Mycobacteriales</taxon>
        <taxon>Nocardiaceae</taxon>
        <taxon>Nocardia</taxon>
    </lineage>
</organism>
<dbReference type="EMBL" id="QZFU01000016">
    <property type="protein sequence ID" value="RJO76899.1"/>
    <property type="molecule type" value="Genomic_DNA"/>
</dbReference>
<keyword evidence="6" id="KW-0418">Kinase</keyword>
<evidence type="ECO:0000256" key="2">
    <source>
        <dbReference type="ARBA" id="ARBA00012438"/>
    </source>
</evidence>
<keyword evidence="8" id="KW-0902">Two-component regulatory system</keyword>
<keyword evidence="4" id="KW-0808">Transferase</keyword>
<dbReference type="Pfam" id="PF07730">
    <property type="entry name" value="HisKA_3"/>
    <property type="match status" value="1"/>
</dbReference>
<feature type="transmembrane region" description="Helical" evidence="9">
    <location>
        <begin position="70"/>
        <end position="101"/>
    </location>
</feature>
<evidence type="ECO:0000259" key="10">
    <source>
        <dbReference type="Pfam" id="PF07730"/>
    </source>
</evidence>
<dbReference type="InterPro" id="IPR011712">
    <property type="entry name" value="Sig_transdc_His_kin_sub3_dim/P"/>
</dbReference>
<evidence type="ECO:0000256" key="8">
    <source>
        <dbReference type="ARBA" id="ARBA00023012"/>
    </source>
</evidence>
<feature type="transmembrane region" description="Helical" evidence="9">
    <location>
        <begin position="134"/>
        <end position="150"/>
    </location>
</feature>
<dbReference type="Gene3D" id="3.30.565.10">
    <property type="entry name" value="Histidine kinase-like ATPase, C-terminal domain"/>
    <property type="match status" value="1"/>
</dbReference>
<dbReference type="InterPro" id="IPR050482">
    <property type="entry name" value="Sensor_HK_TwoCompSys"/>
</dbReference>
<feature type="transmembrane region" description="Helical" evidence="9">
    <location>
        <begin position="108"/>
        <end position="128"/>
    </location>
</feature>
<dbReference type="EC" id="2.7.13.3" evidence="2"/>
<dbReference type="PANTHER" id="PTHR24421:SF10">
    <property type="entry name" value="NITRATE_NITRITE SENSOR PROTEIN NARQ"/>
    <property type="match status" value="1"/>
</dbReference>
<dbReference type="Gene3D" id="1.20.5.1930">
    <property type="match status" value="1"/>
</dbReference>
<evidence type="ECO:0000313" key="12">
    <source>
        <dbReference type="Proteomes" id="UP000266677"/>
    </source>
</evidence>
<evidence type="ECO:0000256" key="4">
    <source>
        <dbReference type="ARBA" id="ARBA00022679"/>
    </source>
</evidence>
<keyword evidence="5" id="KW-0547">Nucleotide-binding</keyword>
<dbReference type="InterPro" id="IPR036890">
    <property type="entry name" value="HATPase_C_sf"/>
</dbReference>
<evidence type="ECO:0000256" key="1">
    <source>
        <dbReference type="ARBA" id="ARBA00000085"/>
    </source>
</evidence>
<gene>
    <name evidence="11" type="ORF">D5S18_11830</name>
</gene>
<keyword evidence="9" id="KW-1133">Transmembrane helix</keyword>
<dbReference type="Proteomes" id="UP000266677">
    <property type="component" value="Unassembled WGS sequence"/>
</dbReference>
<protein>
    <recommendedName>
        <fullName evidence="2">histidine kinase</fullName>
        <ecNumber evidence="2">2.7.13.3</ecNumber>
    </recommendedName>
</protein>
<comment type="catalytic activity">
    <reaction evidence="1">
        <text>ATP + protein L-histidine = ADP + protein N-phospho-L-histidine.</text>
        <dbReference type="EC" id="2.7.13.3"/>
    </reaction>
</comment>
<reference evidence="11 12" key="1">
    <citation type="submission" date="2018-09" db="EMBL/GenBank/DDBJ databases">
        <title>YIM PH21274 draft genome.</title>
        <authorList>
            <person name="Miao C."/>
        </authorList>
    </citation>
    <scope>NUCLEOTIDE SEQUENCE [LARGE SCALE GENOMIC DNA]</scope>
    <source>
        <strain evidence="11 12">YIM PH 21724</strain>
    </source>
</reference>
<feature type="transmembrane region" description="Helical" evidence="9">
    <location>
        <begin position="39"/>
        <end position="58"/>
    </location>
</feature>
<evidence type="ECO:0000256" key="3">
    <source>
        <dbReference type="ARBA" id="ARBA00022553"/>
    </source>
</evidence>
<evidence type="ECO:0000313" key="11">
    <source>
        <dbReference type="EMBL" id="RJO76899.1"/>
    </source>
</evidence>